<gene>
    <name evidence="2" type="ORF">JRG66_02375</name>
</gene>
<protein>
    <recommendedName>
        <fullName evidence="4">Outer membrane protein beta-barrel domain-containing protein</fullName>
    </recommendedName>
</protein>
<feature type="chain" id="PRO_5047548555" description="Outer membrane protein beta-barrel domain-containing protein" evidence="1">
    <location>
        <begin position="23"/>
        <end position="153"/>
    </location>
</feature>
<keyword evidence="1" id="KW-0732">Signal</keyword>
<dbReference type="Proteomes" id="UP001163981">
    <property type="component" value="Chromosome"/>
</dbReference>
<evidence type="ECO:0000313" key="2">
    <source>
        <dbReference type="EMBL" id="UZH55752.1"/>
    </source>
</evidence>
<keyword evidence="3" id="KW-1185">Reference proteome</keyword>
<evidence type="ECO:0000256" key="1">
    <source>
        <dbReference type="SAM" id="SignalP"/>
    </source>
</evidence>
<reference evidence="2" key="1">
    <citation type="submission" date="2021-02" db="EMBL/GenBank/DDBJ databases">
        <title>Salinimicrobium sp. nov. isolated from seawater in Tongyeong, Republic of Korea.</title>
        <authorList>
            <person name="Lee S.-J."/>
        </authorList>
    </citation>
    <scope>NUCLEOTIDE SEQUENCE</scope>
    <source>
        <strain evidence="2">HN-2-9-2</strain>
    </source>
</reference>
<name>A0ABY6NS74_9FLAO</name>
<dbReference type="EMBL" id="CP069620">
    <property type="protein sequence ID" value="UZH55752.1"/>
    <property type="molecule type" value="Genomic_DNA"/>
</dbReference>
<feature type="signal peptide" evidence="1">
    <location>
        <begin position="1"/>
        <end position="22"/>
    </location>
</feature>
<accession>A0ABY6NS74</accession>
<sequence length="153" mass="16177">MKKFLCSLIFMAVSFTSTYAQGDIRLGVNAGIPVGDISDASDFNIGADVAYLMGFETFQLGPMLGYTHFFVDEFDDLSFLPLAATARFGLANVELGADLGYALGLTDGVDGGFYYKPKIGFNLFGVGLIASYTGISMDGGTAGSINLGAEFRL</sequence>
<evidence type="ECO:0008006" key="4">
    <source>
        <dbReference type="Google" id="ProtNLM"/>
    </source>
</evidence>
<proteinExistence type="predicted"/>
<organism evidence="2 3">
    <name type="scientific">Salinimicrobium tongyeongense</name>
    <dbReference type="NCBI Taxonomy" id="2809707"/>
    <lineage>
        <taxon>Bacteria</taxon>
        <taxon>Pseudomonadati</taxon>
        <taxon>Bacteroidota</taxon>
        <taxon>Flavobacteriia</taxon>
        <taxon>Flavobacteriales</taxon>
        <taxon>Flavobacteriaceae</taxon>
        <taxon>Salinimicrobium</taxon>
    </lineage>
</organism>
<dbReference type="RefSeq" id="WP_265164153.1">
    <property type="nucleotide sequence ID" value="NZ_CP069620.1"/>
</dbReference>
<evidence type="ECO:0000313" key="3">
    <source>
        <dbReference type="Proteomes" id="UP001163981"/>
    </source>
</evidence>